<evidence type="ECO:0000256" key="3">
    <source>
        <dbReference type="ARBA" id="ARBA00022777"/>
    </source>
</evidence>
<protein>
    <recommendedName>
        <fullName evidence="9">Adenylate kinase</fullName>
    </recommendedName>
</protein>
<reference evidence="7 8" key="1">
    <citation type="submission" date="2024-02" db="EMBL/GenBank/DDBJ databases">
        <authorList>
            <person name="Chen Y."/>
            <person name="Shah S."/>
            <person name="Dougan E. K."/>
            <person name="Thang M."/>
            <person name="Chan C."/>
        </authorList>
    </citation>
    <scope>NUCLEOTIDE SEQUENCE [LARGE SCALE GENOMIC DNA]</scope>
</reference>
<sequence>MPRSAKRFAAVRERLEEQLKHVESSAKALEERQREYEELRGLLVELPRKVQHPIMVPFGPLASFPGHLVQTNEVLTQLSSEYFALRTAPNAVGLVDRRLRRLQKDKQDVDREFRELTLQRQLAAGEAVRSTSRREEPRAVPGVPGATVQTDEDGFFDIREPDPEASEAIRAPLVGMEEEDYAYLRPEDFYQAQKAARHAGGSGSFVQRLRELEREEREEGEDEMDEREVRDEMKELDEIMNHYNPRGELSEPNLPSPAAAELSPSEHPVASSPADLYRLMGDTGSSTGSSTGSGSAFAPEIRERSAAELEGFRAAPRGDTAPAPARVSKFKAHSRSLTLPGCRRWVLLAPLLLLALRPDSLFVGFGRQASVRDPSSRLSLTVCRAAAGSIVVIAGPPAAGKGTQCEKIKEKYGFVHISTGDILRENVKQGTELGLKAKGFMDSGALVPSELIVDLVKDRLTKDDIKEKGCLLDGFPRAPDQAQAMVDANLEVQKFLVIKVPAGVVLDGSWWEQSSR</sequence>
<feature type="region of interest" description="Disordered" evidence="6">
    <location>
        <begin position="127"/>
        <end position="150"/>
    </location>
</feature>
<dbReference type="InterPro" id="IPR000850">
    <property type="entry name" value="Adenylat/UMP-CMP_kin"/>
</dbReference>
<accession>A0ABP0RUW3</accession>
<feature type="region of interest" description="Disordered" evidence="6">
    <location>
        <begin position="244"/>
        <end position="298"/>
    </location>
</feature>
<feature type="compositionally biased region" description="Basic and acidic residues" evidence="6">
    <location>
        <begin position="208"/>
        <end position="217"/>
    </location>
</feature>
<dbReference type="InterPro" id="IPR033690">
    <property type="entry name" value="Adenylat_kinase_CS"/>
</dbReference>
<keyword evidence="3 4" id="KW-0418">Kinase</keyword>
<keyword evidence="2" id="KW-0547">Nucleotide-binding</keyword>
<name>A0ABP0RUW3_9DINO</name>
<dbReference type="SUPFAM" id="SSF46579">
    <property type="entry name" value="Prefoldin"/>
    <property type="match status" value="1"/>
</dbReference>
<dbReference type="EMBL" id="CAXAMN010026473">
    <property type="protein sequence ID" value="CAK9103388.1"/>
    <property type="molecule type" value="Genomic_DNA"/>
</dbReference>
<dbReference type="Pfam" id="PF00406">
    <property type="entry name" value="ADK"/>
    <property type="match status" value="1"/>
</dbReference>
<evidence type="ECO:0000313" key="7">
    <source>
        <dbReference type="EMBL" id="CAK9103388.1"/>
    </source>
</evidence>
<dbReference type="PANTHER" id="PTHR23359">
    <property type="entry name" value="NUCLEOTIDE KINASE"/>
    <property type="match status" value="1"/>
</dbReference>
<dbReference type="CDD" id="cd23159">
    <property type="entry name" value="Prefoldin_URI1"/>
    <property type="match status" value="1"/>
</dbReference>
<dbReference type="Pfam" id="PF02996">
    <property type="entry name" value="Prefoldin"/>
    <property type="match status" value="1"/>
</dbReference>
<evidence type="ECO:0000256" key="1">
    <source>
        <dbReference type="ARBA" id="ARBA00022679"/>
    </source>
</evidence>
<evidence type="ECO:0000256" key="6">
    <source>
        <dbReference type="SAM" id="MobiDB-lite"/>
    </source>
</evidence>
<dbReference type="InterPro" id="IPR009053">
    <property type="entry name" value="Prefoldin"/>
</dbReference>
<proteinExistence type="inferred from homology"/>
<dbReference type="SUPFAM" id="SSF52540">
    <property type="entry name" value="P-loop containing nucleoside triphosphate hydrolases"/>
    <property type="match status" value="1"/>
</dbReference>
<gene>
    <name evidence="7" type="ORF">CCMP2556_LOCUS48560</name>
</gene>
<comment type="caution">
    <text evidence="7">The sequence shown here is derived from an EMBL/GenBank/DDBJ whole genome shotgun (WGS) entry which is preliminary data.</text>
</comment>
<evidence type="ECO:0008006" key="9">
    <source>
        <dbReference type="Google" id="ProtNLM"/>
    </source>
</evidence>
<feature type="compositionally biased region" description="Low complexity" evidence="6">
    <location>
        <begin position="283"/>
        <end position="295"/>
    </location>
</feature>
<organism evidence="7 8">
    <name type="scientific">Durusdinium trenchii</name>
    <dbReference type="NCBI Taxonomy" id="1381693"/>
    <lineage>
        <taxon>Eukaryota</taxon>
        <taxon>Sar</taxon>
        <taxon>Alveolata</taxon>
        <taxon>Dinophyceae</taxon>
        <taxon>Suessiales</taxon>
        <taxon>Symbiodiniaceae</taxon>
        <taxon>Durusdinium</taxon>
    </lineage>
</organism>
<keyword evidence="8" id="KW-1185">Reference proteome</keyword>
<dbReference type="PRINTS" id="PR00094">
    <property type="entry name" value="ADENYLTKNASE"/>
</dbReference>
<dbReference type="Gene3D" id="1.10.287.370">
    <property type="match status" value="1"/>
</dbReference>
<feature type="region of interest" description="Disordered" evidence="6">
    <location>
        <begin position="198"/>
        <end position="230"/>
    </location>
</feature>
<dbReference type="Gene3D" id="3.40.50.300">
    <property type="entry name" value="P-loop containing nucleotide triphosphate hydrolases"/>
    <property type="match status" value="1"/>
</dbReference>
<dbReference type="HAMAP" id="MF_00235">
    <property type="entry name" value="Adenylate_kinase_Adk"/>
    <property type="match status" value="1"/>
</dbReference>
<feature type="coiled-coil region" evidence="5">
    <location>
        <begin position="5"/>
        <end position="39"/>
    </location>
</feature>
<keyword evidence="5" id="KW-0175">Coiled coil</keyword>
<dbReference type="Proteomes" id="UP001642484">
    <property type="component" value="Unassembled WGS sequence"/>
</dbReference>
<keyword evidence="1 4" id="KW-0808">Transferase</keyword>
<dbReference type="InterPro" id="IPR004127">
    <property type="entry name" value="Prefoldin_subunit_alpha"/>
</dbReference>
<dbReference type="CDD" id="cd01428">
    <property type="entry name" value="ADK"/>
    <property type="match status" value="1"/>
</dbReference>
<dbReference type="PROSITE" id="PS00113">
    <property type="entry name" value="ADENYLATE_KINASE"/>
    <property type="match status" value="1"/>
</dbReference>
<evidence type="ECO:0000256" key="2">
    <source>
        <dbReference type="ARBA" id="ARBA00022741"/>
    </source>
</evidence>
<evidence type="ECO:0000313" key="8">
    <source>
        <dbReference type="Proteomes" id="UP001642484"/>
    </source>
</evidence>
<evidence type="ECO:0000256" key="5">
    <source>
        <dbReference type="SAM" id="Coils"/>
    </source>
</evidence>
<evidence type="ECO:0000256" key="4">
    <source>
        <dbReference type="RuleBase" id="RU003330"/>
    </source>
</evidence>
<dbReference type="InterPro" id="IPR027417">
    <property type="entry name" value="P-loop_NTPase"/>
</dbReference>
<comment type="similarity">
    <text evidence="4">Belongs to the adenylate kinase family.</text>
</comment>